<dbReference type="PANTHER" id="PTHR43434:SF1">
    <property type="entry name" value="PHOSPHOGLYCOLATE PHOSPHATASE"/>
    <property type="match status" value="1"/>
</dbReference>
<sequence length="278" mass="31757">MKLDWQNIKLVIFDLDGTLYEDTDHFEFYANELSKKLDPANENAFWQDYRAMLRGEHPVAIGRVYDAVRDRILVISPDTNEVTRIFDWSGTEVDEHSMYQEAITCDFDHYIAIGDGWWPPVAAAKHYGVGSTYDAYCRTKDFMQTEDFQFDENPGLREALEALGMQKDLVLITNSQQDDVERLLHTLNIDGVFPEVIANAKKPALTEDHFSSLLERYDVRPNEAVSIGDNYLNEVAPAERFGMKGVLIDPSQNAETKENTVVVSTLRDLFAEMRNTSV</sequence>
<dbReference type="InterPro" id="IPR050155">
    <property type="entry name" value="HAD-like_hydrolase_sf"/>
</dbReference>
<evidence type="ECO:0000256" key="2">
    <source>
        <dbReference type="ARBA" id="ARBA00022842"/>
    </source>
</evidence>
<dbReference type="SUPFAM" id="SSF56784">
    <property type="entry name" value="HAD-like"/>
    <property type="match status" value="1"/>
</dbReference>
<dbReference type="RefSeq" id="WP_106587937.1">
    <property type="nucleotide sequence ID" value="NZ_PYAV01000003.1"/>
</dbReference>
<dbReference type="InterPro" id="IPR036412">
    <property type="entry name" value="HAD-like_sf"/>
</dbReference>
<dbReference type="AlphaFoldDB" id="A0A2P8HWM8"/>
<keyword evidence="1 3" id="KW-0378">Hydrolase</keyword>
<dbReference type="Pfam" id="PF00702">
    <property type="entry name" value="Hydrolase"/>
    <property type="match status" value="1"/>
</dbReference>
<dbReference type="OrthoDB" id="2081981at2"/>
<dbReference type="EMBL" id="PYAV01000003">
    <property type="protein sequence ID" value="PSL50622.1"/>
    <property type="molecule type" value="Genomic_DNA"/>
</dbReference>
<keyword evidence="2" id="KW-0460">Magnesium</keyword>
<keyword evidence="4" id="KW-1185">Reference proteome</keyword>
<evidence type="ECO:0000313" key="4">
    <source>
        <dbReference type="Proteomes" id="UP000242310"/>
    </source>
</evidence>
<dbReference type="InterPro" id="IPR023214">
    <property type="entry name" value="HAD_sf"/>
</dbReference>
<dbReference type="SFLD" id="SFLDG01129">
    <property type="entry name" value="C1.5:_HAD__Beta-PGM__Phosphata"/>
    <property type="match status" value="1"/>
</dbReference>
<evidence type="ECO:0000256" key="1">
    <source>
        <dbReference type="ARBA" id="ARBA00022801"/>
    </source>
</evidence>
<protein>
    <submittedName>
        <fullName evidence="3">Putative hydrolase of the HAD superfamily</fullName>
    </submittedName>
</protein>
<name>A0A2P8HWM8_9BACI</name>
<dbReference type="SFLD" id="SFLDS00003">
    <property type="entry name" value="Haloacid_Dehalogenase"/>
    <property type="match status" value="1"/>
</dbReference>
<dbReference type="Proteomes" id="UP000242310">
    <property type="component" value="Unassembled WGS sequence"/>
</dbReference>
<dbReference type="GO" id="GO:0006281">
    <property type="term" value="P:DNA repair"/>
    <property type="evidence" value="ECO:0007669"/>
    <property type="project" value="TreeGrafter"/>
</dbReference>
<dbReference type="GO" id="GO:0008967">
    <property type="term" value="F:phosphoglycolate phosphatase activity"/>
    <property type="evidence" value="ECO:0007669"/>
    <property type="project" value="TreeGrafter"/>
</dbReference>
<organism evidence="3 4">
    <name type="scientific">Salsuginibacillus halophilus</name>
    <dbReference type="NCBI Taxonomy" id="517424"/>
    <lineage>
        <taxon>Bacteria</taxon>
        <taxon>Bacillati</taxon>
        <taxon>Bacillota</taxon>
        <taxon>Bacilli</taxon>
        <taxon>Bacillales</taxon>
        <taxon>Bacillaceae</taxon>
        <taxon>Salsuginibacillus</taxon>
    </lineage>
</organism>
<evidence type="ECO:0000313" key="3">
    <source>
        <dbReference type="EMBL" id="PSL50622.1"/>
    </source>
</evidence>
<accession>A0A2P8HWM8</accession>
<comment type="caution">
    <text evidence="3">The sequence shown here is derived from an EMBL/GenBank/DDBJ whole genome shotgun (WGS) entry which is preliminary data.</text>
</comment>
<proteinExistence type="predicted"/>
<gene>
    <name evidence="3" type="ORF">B0H94_103235</name>
</gene>
<dbReference type="Gene3D" id="3.40.50.1000">
    <property type="entry name" value="HAD superfamily/HAD-like"/>
    <property type="match status" value="1"/>
</dbReference>
<dbReference type="PANTHER" id="PTHR43434">
    <property type="entry name" value="PHOSPHOGLYCOLATE PHOSPHATASE"/>
    <property type="match status" value="1"/>
</dbReference>
<reference evidence="3 4" key="1">
    <citation type="submission" date="2018-03" db="EMBL/GenBank/DDBJ databases">
        <title>Genomic Encyclopedia of Type Strains, Phase III (KMG-III): the genomes of soil and plant-associated and newly described type strains.</title>
        <authorList>
            <person name="Whitman W."/>
        </authorList>
    </citation>
    <scope>NUCLEOTIDE SEQUENCE [LARGE SCALE GENOMIC DNA]</scope>
    <source>
        <strain evidence="3 4">CGMCC 1.07653</strain>
    </source>
</reference>